<accession>A0A329SNH9</accession>
<evidence type="ECO:0000313" key="1">
    <source>
        <dbReference type="EMBL" id="RAW38260.1"/>
    </source>
</evidence>
<gene>
    <name evidence="1" type="ORF">PC110_g5461</name>
</gene>
<dbReference type="OrthoDB" id="129639at2759"/>
<dbReference type="AlphaFoldDB" id="A0A329SNH9"/>
<name>A0A329SNH9_9STRA</name>
<comment type="caution">
    <text evidence="1">The sequence shown here is derived from an EMBL/GenBank/DDBJ whole genome shotgun (WGS) entry which is preliminary data.</text>
</comment>
<reference evidence="1 2" key="1">
    <citation type="submission" date="2018-01" db="EMBL/GenBank/DDBJ databases">
        <title>Draft genome of the strawberry crown rot pathogen Phytophthora cactorum.</title>
        <authorList>
            <person name="Armitage A.D."/>
            <person name="Lysoe E."/>
            <person name="Nellist C.F."/>
            <person name="Harrison R.J."/>
            <person name="Brurberg M.B."/>
        </authorList>
    </citation>
    <scope>NUCLEOTIDE SEQUENCE [LARGE SCALE GENOMIC DNA]</scope>
    <source>
        <strain evidence="1 2">10300</strain>
    </source>
</reference>
<protein>
    <submittedName>
        <fullName evidence="1">Uncharacterized protein</fullName>
    </submittedName>
</protein>
<organism evidence="1 2">
    <name type="scientific">Phytophthora cactorum</name>
    <dbReference type="NCBI Taxonomy" id="29920"/>
    <lineage>
        <taxon>Eukaryota</taxon>
        <taxon>Sar</taxon>
        <taxon>Stramenopiles</taxon>
        <taxon>Oomycota</taxon>
        <taxon>Peronosporomycetes</taxon>
        <taxon>Peronosporales</taxon>
        <taxon>Peronosporaceae</taxon>
        <taxon>Phytophthora</taxon>
    </lineage>
</organism>
<dbReference type="Proteomes" id="UP000251314">
    <property type="component" value="Unassembled WGS sequence"/>
</dbReference>
<proteinExistence type="predicted"/>
<dbReference type="VEuPathDB" id="FungiDB:PC110_g5461"/>
<evidence type="ECO:0000313" key="2">
    <source>
        <dbReference type="Proteomes" id="UP000251314"/>
    </source>
</evidence>
<keyword evidence="2" id="KW-1185">Reference proteome</keyword>
<dbReference type="EMBL" id="MJFZ01000092">
    <property type="protein sequence ID" value="RAW38260.1"/>
    <property type="molecule type" value="Genomic_DNA"/>
</dbReference>
<sequence length="128" mass="14776">MEALGRMLTVNRHLAYLDVLIRSDLRKYGNPLKKHHLKPIARPAKSHQAIVIPARLSPAEPDRNKRDRRTESVVGGLDQRVVSQIFSFADPALLRRVFLRTTKYYVESYCDFSDDYDEEDDDDEEDGA</sequence>